<dbReference type="Gene3D" id="3.40.50.2300">
    <property type="match status" value="1"/>
</dbReference>
<dbReference type="SUPFAM" id="SSF52172">
    <property type="entry name" value="CheY-like"/>
    <property type="match status" value="1"/>
</dbReference>
<dbReference type="InterPro" id="IPR011006">
    <property type="entry name" value="CheY-like_superfamily"/>
</dbReference>
<evidence type="ECO:0000259" key="2">
    <source>
        <dbReference type="PROSITE" id="PS50110"/>
    </source>
</evidence>
<dbReference type="RefSeq" id="WP_379884529.1">
    <property type="nucleotide sequence ID" value="NZ_JBHSDI010000001.1"/>
</dbReference>
<accession>A0ABV8QAP9</accession>
<keyword evidence="4" id="KW-1185">Reference proteome</keyword>
<dbReference type="InterPro" id="IPR052893">
    <property type="entry name" value="TCS_response_regulator"/>
</dbReference>
<dbReference type="SMART" id="SM00448">
    <property type="entry name" value="REC"/>
    <property type="match status" value="1"/>
</dbReference>
<comment type="caution">
    <text evidence="3">The sequence shown here is derived from an EMBL/GenBank/DDBJ whole genome shotgun (WGS) entry which is preliminary data.</text>
</comment>
<evidence type="ECO:0000256" key="1">
    <source>
        <dbReference type="PROSITE-ProRule" id="PRU00169"/>
    </source>
</evidence>
<protein>
    <submittedName>
        <fullName evidence="3">Response regulator</fullName>
    </submittedName>
</protein>
<dbReference type="PROSITE" id="PS50110">
    <property type="entry name" value="RESPONSE_REGULATORY"/>
    <property type="match status" value="1"/>
</dbReference>
<dbReference type="Proteomes" id="UP001595798">
    <property type="component" value="Unassembled WGS sequence"/>
</dbReference>
<name>A0ABV8QAP9_9GAMM</name>
<dbReference type="PANTHER" id="PTHR44520">
    <property type="entry name" value="RESPONSE REGULATOR RCP1-RELATED"/>
    <property type="match status" value="1"/>
</dbReference>
<feature type="domain" description="Response regulatory" evidence="2">
    <location>
        <begin position="8"/>
        <end position="130"/>
    </location>
</feature>
<keyword evidence="1" id="KW-0597">Phosphoprotein</keyword>
<organism evidence="3 4">
    <name type="scientific">Marinobacter lacisalsi</name>
    <dbReference type="NCBI Taxonomy" id="475979"/>
    <lineage>
        <taxon>Bacteria</taxon>
        <taxon>Pseudomonadati</taxon>
        <taxon>Pseudomonadota</taxon>
        <taxon>Gammaproteobacteria</taxon>
        <taxon>Pseudomonadales</taxon>
        <taxon>Marinobacteraceae</taxon>
        <taxon>Marinobacter</taxon>
    </lineage>
</organism>
<dbReference type="Pfam" id="PF00072">
    <property type="entry name" value="Response_reg"/>
    <property type="match status" value="1"/>
</dbReference>
<evidence type="ECO:0000313" key="4">
    <source>
        <dbReference type="Proteomes" id="UP001595798"/>
    </source>
</evidence>
<dbReference type="CDD" id="cd17557">
    <property type="entry name" value="REC_Rcp-like"/>
    <property type="match status" value="1"/>
</dbReference>
<reference evidence="4" key="1">
    <citation type="journal article" date="2019" name="Int. J. Syst. Evol. Microbiol.">
        <title>The Global Catalogue of Microorganisms (GCM) 10K type strain sequencing project: providing services to taxonomists for standard genome sequencing and annotation.</title>
        <authorList>
            <consortium name="The Broad Institute Genomics Platform"/>
            <consortium name="The Broad Institute Genome Sequencing Center for Infectious Disease"/>
            <person name="Wu L."/>
            <person name="Ma J."/>
        </authorList>
    </citation>
    <scope>NUCLEOTIDE SEQUENCE [LARGE SCALE GENOMIC DNA]</scope>
    <source>
        <strain evidence="4">CECT 7297</strain>
    </source>
</reference>
<gene>
    <name evidence="3" type="ORF">ACFOZ5_00085</name>
</gene>
<proteinExistence type="predicted"/>
<evidence type="ECO:0000313" key="3">
    <source>
        <dbReference type="EMBL" id="MFC4257421.1"/>
    </source>
</evidence>
<dbReference type="PANTHER" id="PTHR44520:SF2">
    <property type="entry name" value="RESPONSE REGULATOR RCP1"/>
    <property type="match status" value="1"/>
</dbReference>
<dbReference type="EMBL" id="JBHSDI010000001">
    <property type="protein sequence ID" value="MFC4257421.1"/>
    <property type="molecule type" value="Genomic_DNA"/>
</dbReference>
<feature type="modified residue" description="4-aspartylphosphate" evidence="1">
    <location>
        <position position="63"/>
    </location>
</feature>
<dbReference type="InterPro" id="IPR001789">
    <property type="entry name" value="Sig_transdc_resp-reg_receiver"/>
</dbReference>
<sequence>MTHSSPIRIFVADDDPDDRLLIRDAFLESSDFLYLTFFEDGEGIMSGLTTSSRGALPQLILLDLNMPGKNGRDIIAELKADSSLRGIPIVILTTSRNEEDIAACYDLGASSYIVKPVSYEELLEITRSLTHYWTKITTLPGQSESYV</sequence>